<evidence type="ECO:0000313" key="6">
    <source>
        <dbReference type="EMBL" id="MBL0393438.1"/>
    </source>
</evidence>
<feature type="domain" description="Response regulatory" evidence="5">
    <location>
        <begin position="3"/>
        <end position="119"/>
    </location>
</feature>
<dbReference type="GO" id="GO:0000160">
    <property type="term" value="P:phosphorelay signal transduction system"/>
    <property type="evidence" value="ECO:0007669"/>
    <property type="project" value="InterPro"/>
</dbReference>
<feature type="domain" description="HTH luxR-type" evidence="4">
    <location>
        <begin position="142"/>
        <end position="207"/>
    </location>
</feature>
<evidence type="ECO:0000256" key="1">
    <source>
        <dbReference type="ARBA" id="ARBA00022553"/>
    </source>
</evidence>
<dbReference type="Gene3D" id="3.40.50.2300">
    <property type="match status" value="1"/>
</dbReference>
<evidence type="ECO:0000313" key="7">
    <source>
        <dbReference type="Proteomes" id="UP000599109"/>
    </source>
</evidence>
<evidence type="ECO:0000259" key="4">
    <source>
        <dbReference type="PROSITE" id="PS50043"/>
    </source>
</evidence>
<reference evidence="6 7" key="1">
    <citation type="journal article" date="2017" name="Int. J. Syst. Evol. Microbiol.">
        <title>Ramlibacter monticola sp. nov., isolated from forest soil.</title>
        <authorList>
            <person name="Chaudhary D.K."/>
            <person name="Kim J."/>
        </authorList>
    </citation>
    <scope>NUCLEOTIDE SEQUENCE [LARGE SCALE GENOMIC DNA]</scope>
    <source>
        <strain evidence="6 7">KACC 19175</strain>
    </source>
</reference>
<dbReference type="PRINTS" id="PR00038">
    <property type="entry name" value="HTHLUXR"/>
</dbReference>
<sequence>MIELLVVDDHTIFRRGIARLMEDEDDIRVTGEASDGPTALALIRSHRYDVVLLDINMGARSGLDTLSAIRAEQPRLPVIMLSMYVESQYARRALKASANAYLSKDVSHEELLRAIRHVARGNVYVTASYAAETFAAQGGDRDAPAHEQLSPREMQVMLKIARGVPLTEIGVQMCVSVKTIATHRSRILEKLALGSNAELVQYAVRHGLLD</sequence>
<dbReference type="PROSITE" id="PS50110">
    <property type="entry name" value="RESPONSE_REGULATORY"/>
    <property type="match status" value="1"/>
</dbReference>
<name>A0A937CV70_9BURK</name>
<dbReference type="InterPro" id="IPR001789">
    <property type="entry name" value="Sig_transdc_resp-reg_receiver"/>
</dbReference>
<dbReference type="SMART" id="SM00421">
    <property type="entry name" value="HTH_LUXR"/>
    <property type="match status" value="1"/>
</dbReference>
<dbReference type="Proteomes" id="UP000599109">
    <property type="component" value="Unassembled WGS sequence"/>
</dbReference>
<dbReference type="SUPFAM" id="SSF46894">
    <property type="entry name" value="C-terminal effector domain of the bipartite response regulators"/>
    <property type="match status" value="1"/>
</dbReference>
<dbReference type="InterPro" id="IPR000792">
    <property type="entry name" value="Tscrpt_reg_LuxR_C"/>
</dbReference>
<dbReference type="Pfam" id="PF00196">
    <property type="entry name" value="GerE"/>
    <property type="match status" value="1"/>
</dbReference>
<dbReference type="PROSITE" id="PS50043">
    <property type="entry name" value="HTH_LUXR_2"/>
    <property type="match status" value="1"/>
</dbReference>
<dbReference type="InterPro" id="IPR058245">
    <property type="entry name" value="NreC/VraR/RcsB-like_REC"/>
</dbReference>
<dbReference type="SMART" id="SM00448">
    <property type="entry name" value="REC"/>
    <property type="match status" value="1"/>
</dbReference>
<keyword evidence="2" id="KW-0238">DNA-binding</keyword>
<dbReference type="GO" id="GO:0006355">
    <property type="term" value="P:regulation of DNA-templated transcription"/>
    <property type="evidence" value="ECO:0007669"/>
    <property type="project" value="InterPro"/>
</dbReference>
<accession>A0A937CV70</accession>
<proteinExistence type="predicted"/>
<dbReference type="InterPro" id="IPR016032">
    <property type="entry name" value="Sig_transdc_resp-reg_C-effctor"/>
</dbReference>
<dbReference type="InterPro" id="IPR011006">
    <property type="entry name" value="CheY-like_superfamily"/>
</dbReference>
<gene>
    <name evidence="6" type="ORF">JJ685_20045</name>
</gene>
<organism evidence="6 7">
    <name type="scientific">Ramlibacter monticola</name>
    <dbReference type="NCBI Taxonomy" id="1926872"/>
    <lineage>
        <taxon>Bacteria</taxon>
        <taxon>Pseudomonadati</taxon>
        <taxon>Pseudomonadota</taxon>
        <taxon>Betaproteobacteria</taxon>
        <taxon>Burkholderiales</taxon>
        <taxon>Comamonadaceae</taxon>
        <taxon>Ramlibacter</taxon>
    </lineage>
</organism>
<dbReference type="Pfam" id="PF00072">
    <property type="entry name" value="Response_reg"/>
    <property type="match status" value="1"/>
</dbReference>
<evidence type="ECO:0000259" key="5">
    <source>
        <dbReference type="PROSITE" id="PS50110"/>
    </source>
</evidence>
<keyword evidence="1 3" id="KW-0597">Phosphoprotein</keyword>
<dbReference type="CDD" id="cd06170">
    <property type="entry name" value="LuxR_C_like"/>
    <property type="match status" value="1"/>
</dbReference>
<protein>
    <submittedName>
        <fullName evidence="6">Response regulator transcription factor</fullName>
    </submittedName>
</protein>
<dbReference type="InterPro" id="IPR039420">
    <property type="entry name" value="WalR-like"/>
</dbReference>
<dbReference type="EMBL" id="JAEQNE010000005">
    <property type="protein sequence ID" value="MBL0393438.1"/>
    <property type="molecule type" value="Genomic_DNA"/>
</dbReference>
<dbReference type="AlphaFoldDB" id="A0A937CV70"/>
<feature type="modified residue" description="4-aspartylphosphate" evidence="3">
    <location>
        <position position="54"/>
    </location>
</feature>
<dbReference type="SUPFAM" id="SSF52172">
    <property type="entry name" value="CheY-like"/>
    <property type="match status" value="1"/>
</dbReference>
<evidence type="ECO:0000256" key="3">
    <source>
        <dbReference type="PROSITE-ProRule" id="PRU00169"/>
    </source>
</evidence>
<evidence type="ECO:0000256" key="2">
    <source>
        <dbReference type="ARBA" id="ARBA00023125"/>
    </source>
</evidence>
<dbReference type="CDD" id="cd17535">
    <property type="entry name" value="REC_NarL-like"/>
    <property type="match status" value="1"/>
</dbReference>
<keyword evidence="7" id="KW-1185">Reference proteome</keyword>
<dbReference type="RefSeq" id="WP_201676101.1">
    <property type="nucleotide sequence ID" value="NZ_JAEQNE010000005.1"/>
</dbReference>
<dbReference type="GO" id="GO:0003677">
    <property type="term" value="F:DNA binding"/>
    <property type="evidence" value="ECO:0007669"/>
    <property type="project" value="UniProtKB-KW"/>
</dbReference>
<comment type="caution">
    <text evidence="6">The sequence shown here is derived from an EMBL/GenBank/DDBJ whole genome shotgun (WGS) entry which is preliminary data.</text>
</comment>
<dbReference type="PANTHER" id="PTHR43214">
    <property type="entry name" value="TWO-COMPONENT RESPONSE REGULATOR"/>
    <property type="match status" value="1"/>
</dbReference>